<organism evidence="3 4">
    <name type="scientific">Robertmurraya kyonggiensis</name>
    <dbReference type="NCBI Taxonomy" id="1037680"/>
    <lineage>
        <taxon>Bacteria</taxon>
        <taxon>Bacillati</taxon>
        <taxon>Bacillota</taxon>
        <taxon>Bacilli</taxon>
        <taxon>Bacillales</taxon>
        <taxon>Bacillaceae</taxon>
        <taxon>Robertmurraya</taxon>
    </lineage>
</organism>
<dbReference type="SUPFAM" id="SSF54637">
    <property type="entry name" value="Thioesterase/thiol ester dehydrase-isomerase"/>
    <property type="match status" value="1"/>
</dbReference>
<dbReference type="AlphaFoldDB" id="A0A4V5P2C0"/>
<evidence type="ECO:0000313" key="3">
    <source>
        <dbReference type="EMBL" id="TKC19440.1"/>
    </source>
</evidence>
<evidence type="ECO:0000313" key="4">
    <source>
        <dbReference type="Proteomes" id="UP000307756"/>
    </source>
</evidence>
<dbReference type="Proteomes" id="UP000307756">
    <property type="component" value="Unassembled WGS sequence"/>
</dbReference>
<evidence type="ECO:0000256" key="1">
    <source>
        <dbReference type="ARBA" id="ARBA00005953"/>
    </source>
</evidence>
<gene>
    <name evidence="3" type="ORF">FA727_07840</name>
</gene>
<dbReference type="GO" id="GO:0047617">
    <property type="term" value="F:fatty acyl-CoA hydrolase activity"/>
    <property type="evidence" value="ECO:0007669"/>
    <property type="project" value="TreeGrafter"/>
</dbReference>
<dbReference type="Pfam" id="PF13279">
    <property type="entry name" value="4HBT_2"/>
    <property type="match status" value="1"/>
</dbReference>
<dbReference type="CDD" id="cd00586">
    <property type="entry name" value="4HBT"/>
    <property type="match status" value="1"/>
</dbReference>
<evidence type="ECO:0000256" key="2">
    <source>
        <dbReference type="ARBA" id="ARBA00022801"/>
    </source>
</evidence>
<keyword evidence="4" id="KW-1185">Reference proteome</keyword>
<dbReference type="PANTHER" id="PTHR31793">
    <property type="entry name" value="4-HYDROXYBENZOYL-COA THIOESTERASE FAMILY MEMBER"/>
    <property type="match status" value="1"/>
</dbReference>
<dbReference type="InterPro" id="IPR050563">
    <property type="entry name" value="4-hydroxybenzoyl-CoA_TE"/>
</dbReference>
<dbReference type="NCBIfam" id="TIGR00051">
    <property type="entry name" value="YbgC/FadM family acyl-CoA thioesterase"/>
    <property type="match status" value="1"/>
</dbReference>
<comment type="similarity">
    <text evidence="1">Belongs to the 4-hydroxybenzoyl-CoA thioesterase family.</text>
</comment>
<sequence>MRKGENHVITTFELRVKEEDIDRLGHVNYNKYISYSEEALGDWYKKTENDWREMAERSFGTVVVNLNVSYIKEARLGEILNIVTTPLQLGTKSFVFKQEIYNEQEEKITEITKKFVMFDLSTRKGITVLDSIAMHFR</sequence>
<dbReference type="Gene3D" id="3.10.129.10">
    <property type="entry name" value="Hotdog Thioesterase"/>
    <property type="match status" value="1"/>
</dbReference>
<dbReference type="InterPro" id="IPR029069">
    <property type="entry name" value="HotDog_dom_sf"/>
</dbReference>
<comment type="caution">
    <text evidence="3">The sequence shown here is derived from an EMBL/GenBank/DDBJ whole genome shotgun (WGS) entry which is preliminary data.</text>
</comment>
<protein>
    <submittedName>
        <fullName evidence="3">Acyl-CoA thioesterase</fullName>
    </submittedName>
</protein>
<name>A0A4V5P2C0_9BACI</name>
<dbReference type="PANTHER" id="PTHR31793:SF27">
    <property type="entry name" value="NOVEL THIOESTERASE SUPERFAMILY DOMAIN AND SAPOSIN A-TYPE DOMAIN CONTAINING PROTEIN (0610012H03RIK)"/>
    <property type="match status" value="1"/>
</dbReference>
<reference evidence="3 4" key="1">
    <citation type="journal article" date="2011" name="J. Microbiol.">
        <title>Bacillus kyonggiensis sp. nov., isolated from soil of a lettuce field.</title>
        <authorList>
            <person name="Dong K."/>
            <person name="Lee S."/>
        </authorList>
    </citation>
    <scope>NUCLEOTIDE SEQUENCE [LARGE SCALE GENOMIC DNA]</scope>
    <source>
        <strain evidence="3 4">NB22</strain>
    </source>
</reference>
<keyword evidence="2" id="KW-0378">Hydrolase</keyword>
<proteinExistence type="inferred from homology"/>
<accession>A0A4V5P2C0</accession>
<dbReference type="EMBL" id="SWBM01000001">
    <property type="protein sequence ID" value="TKC19440.1"/>
    <property type="molecule type" value="Genomic_DNA"/>
</dbReference>
<dbReference type="InterPro" id="IPR006684">
    <property type="entry name" value="YbgC/YbaW"/>
</dbReference>